<feature type="domain" description="RNA polymerase Rpb2" evidence="18">
    <location>
        <begin position="368"/>
        <end position="426"/>
    </location>
</feature>
<dbReference type="SUPFAM" id="SSF64484">
    <property type="entry name" value="beta and beta-prime subunits of DNA dependent RNA-polymerase"/>
    <property type="match status" value="1"/>
</dbReference>
<reference evidence="19" key="1">
    <citation type="journal article" date="2019" name="Genome Biol. Evol.">
        <title>Nephromyces represents a diverse and novel lineage of the Apicomplexa that has retained apicoplasts.</title>
        <authorList>
            <person name="Munoz-Gomez S.A."/>
            <person name="Durnin K."/>
            <person name="Eme L."/>
            <person name="Paight C."/>
            <person name="Lane C.E."/>
            <person name="Saffo M.B."/>
            <person name="Slamovits C.H."/>
        </authorList>
    </citation>
    <scope>NUCLEOTIDE SEQUENCE</scope>
    <source>
        <strain evidence="19">654</strain>
    </source>
</reference>
<evidence type="ECO:0000259" key="18">
    <source>
        <dbReference type="Pfam" id="PF04565"/>
    </source>
</evidence>
<dbReference type="InterPro" id="IPR037034">
    <property type="entry name" value="RNA_pol_Rpb2_2_sf"/>
</dbReference>
<evidence type="ECO:0000256" key="6">
    <source>
        <dbReference type="ARBA" id="ARBA00022478"/>
    </source>
</evidence>
<dbReference type="EC" id="2.7.7.6" evidence="4 15"/>
<dbReference type="Pfam" id="PF04560">
    <property type="entry name" value="RNA_pol_Rpb2_7"/>
    <property type="match status" value="1"/>
</dbReference>
<evidence type="ECO:0000256" key="12">
    <source>
        <dbReference type="ARBA" id="ARBA00026088"/>
    </source>
</evidence>
<comment type="catalytic activity">
    <reaction evidence="13 15">
        <text>RNA(n) + a ribonucleoside 5'-triphosphate = RNA(n+1) + diphosphate</text>
        <dbReference type="Rhea" id="RHEA:21248"/>
        <dbReference type="Rhea" id="RHEA-COMP:14527"/>
        <dbReference type="Rhea" id="RHEA-COMP:17342"/>
        <dbReference type="ChEBI" id="CHEBI:33019"/>
        <dbReference type="ChEBI" id="CHEBI:61557"/>
        <dbReference type="ChEBI" id="CHEBI:140395"/>
        <dbReference type="EC" id="2.7.7.6"/>
    </reaction>
</comment>
<keyword evidence="9 15" id="KW-0548">Nucleotidyltransferase</keyword>
<dbReference type="GO" id="GO:0003677">
    <property type="term" value="F:DNA binding"/>
    <property type="evidence" value="ECO:0007669"/>
    <property type="project" value="InterPro"/>
</dbReference>
<dbReference type="GO" id="GO:0020011">
    <property type="term" value="C:apicoplast"/>
    <property type="evidence" value="ECO:0007669"/>
    <property type="project" value="UniProtKB-SubCell"/>
</dbReference>
<feature type="domain" description="RNA polymerase Rpb2" evidence="17">
    <location>
        <begin position="968"/>
        <end position="1041"/>
    </location>
</feature>
<keyword evidence="7" id="KW-0934">Plastid</keyword>
<accession>A0A5C1H826</accession>
<comment type="similarity">
    <text evidence="3 14">Belongs to the RNA polymerase beta chain family.</text>
</comment>
<evidence type="ECO:0000256" key="2">
    <source>
        <dbReference type="ARBA" id="ARBA00004467"/>
    </source>
</evidence>
<dbReference type="InterPro" id="IPR007645">
    <property type="entry name" value="RNA_pol_Rpb2_3"/>
</dbReference>
<dbReference type="Pfam" id="PF04565">
    <property type="entry name" value="RNA_pol_Rpb2_3"/>
    <property type="match status" value="1"/>
</dbReference>
<feature type="domain" description="DNA-directed RNA polymerase subunit 2 hybrid-binding" evidence="16">
    <location>
        <begin position="569"/>
        <end position="966"/>
    </location>
</feature>
<dbReference type="GO" id="GO:0032549">
    <property type="term" value="F:ribonucleoside binding"/>
    <property type="evidence" value="ECO:0007669"/>
    <property type="project" value="InterPro"/>
</dbReference>
<evidence type="ECO:0000256" key="10">
    <source>
        <dbReference type="ARBA" id="ARBA00022887"/>
    </source>
</evidence>
<dbReference type="Pfam" id="PF00562">
    <property type="entry name" value="RNA_pol_Rpb2_6"/>
    <property type="match status" value="1"/>
</dbReference>
<evidence type="ECO:0000256" key="14">
    <source>
        <dbReference type="RuleBase" id="RU000434"/>
    </source>
</evidence>
<name>A0A5C1H826_9APIC</name>
<evidence type="ECO:0000256" key="3">
    <source>
        <dbReference type="ARBA" id="ARBA00006835"/>
    </source>
</evidence>
<dbReference type="Gene3D" id="3.90.1100.10">
    <property type="match status" value="1"/>
</dbReference>
<dbReference type="Gene3D" id="2.40.270.10">
    <property type="entry name" value="DNA-directed RNA polymerase, subunit 2, domain 6"/>
    <property type="match status" value="1"/>
</dbReference>
<comment type="subunit">
    <text evidence="12">In plastids the minimal PEP RNA polymerase catalytic core is composed of four subunits: alpha, beta, beta', and beta''. When a (nuclear-encoded) sigma factor is associated with the core the holoenzyme is formed, which can initiate transcription.</text>
</comment>
<dbReference type="Gene3D" id="3.90.1110.10">
    <property type="entry name" value="RNA polymerase Rpb2, domain 2"/>
    <property type="match status" value="1"/>
</dbReference>
<dbReference type="InterPro" id="IPR015712">
    <property type="entry name" value="DNA-dir_RNA_pol_su2"/>
</dbReference>
<evidence type="ECO:0000313" key="19">
    <source>
        <dbReference type="EMBL" id="QEM01723.1"/>
    </source>
</evidence>
<comment type="function">
    <text evidence="1 15">DNA-dependent RNA polymerase catalyzes the transcription of DNA into RNA using the four ribonucleoside triphosphates as substrates.</text>
</comment>
<evidence type="ECO:0000256" key="5">
    <source>
        <dbReference type="ARBA" id="ARBA00021955"/>
    </source>
</evidence>
<evidence type="ECO:0000259" key="16">
    <source>
        <dbReference type="Pfam" id="PF00562"/>
    </source>
</evidence>
<evidence type="ECO:0000256" key="9">
    <source>
        <dbReference type="ARBA" id="ARBA00022695"/>
    </source>
</evidence>
<dbReference type="Gene3D" id="3.90.1800.10">
    <property type="entry name" value="RNA polymerase alpha subunit dimerisation domain"/>
    <property type="match status" value="1"/>
</dbReference>
<dbReference type="GO" id="GO:0000428">
    <property type="term" value="C:DNA-directed RNA polymerase complex"/>
    <property type="evidence" value="ECO:0007669"/>
    <property type="project" value="UniProtKB-KW"/>
</dbReference>
<dbReference type="PANTHER" id="PTHR20856">
    <property type="entry name" value="DNA-DIRECTED RNA POLYMERASE I SUBUNIT 2"/>
    <property type="match status" value="1"/>
</dbReference>
<comment type="subcellular location">
    <subcellularLocation>
        <location evidence="2">Plastid</location>
        <location evidence="2">Apicoplast</location>
    </subcellularLocation>
</comment>
<keyword evidence="6 15" id="KW-0240">DNA-directed RNA polymerase</keyword>
<dbReference type="InterPro" id="IPR007120">
    <property type="entry name" value="DNA-dir_RNAP_su2_dom"/>
</dbReference>
<proteinExistence type="inferred from homology"/>
<evidence type="ECO:0000256" key="7">
    <source>
        <dbReference type="ARBA" id="ARBA00022640"/>
    </source>
</evidence>
<evidence type="ECO:0000256" key="11">
    <source>
        <dbReference type="ARBA" id="ARBA00023163"/>
    </source>
</evidence>
<gene>
    <name evidence="19" type="primary">rpoB</name>
</gene>
<dbReference type="Gene3D" id="2.30.150.10">
    <property type="entry name" value="DNA-directed RNA polymerase, beta subunit, external 1 domain"/>
    <property type="match status" value="1"/>
</dbReference>
<keyword evidence="8 15" id="KW-0808">Transferase</keyword>
<evidence type="ECO:0000256" key="8">
    <source>
        <dbReference type="ARBA" id="ARBA00022679"/>
    </source>
</evidence>
<dbReference type="GO" id="GO:0006351">
    <property type="term" value="P:DNA-templated transcription"/>
    <property type="evidence" value="ECO:0007669"/>
    <property type="project" value="InterPro"/>
</dbReference>
<evidence type="ECO:0000256" key="13">
    <source>
        <dbReference type="ARBA" id="ARBA00048552"/>
    </source>
</evidence>
<dbReference type="InterPro" id="IPR037033">
    <property type="entry name" value="DNA-dir_RNAP_su2_hyb_sf"/>
</dbReference>
<dbReference type="InterPro" id="IPR007121">
    <property type="entry name" value="RNA_pol_bsu_CS"/>
</dbReference>
<protein>
    <recommendedName>
        <fullName evidence="5 15">DNA-directed RNA polymerase subunit beta</fullName>
        <ecNumber evidence="4 15">2.7.7.6</ecNumber>
    </recommendedName>
</protein>
<evidence type="ECO:0000256" key="4">
    <source>
        <dbReference type="ARBA" id="ARBA00012418"/>
    </source>
</evidence>
<dbReference type="Gene3D" id="2.40.50.150">
    <property type="match status" value="1"/>
</dbReference>
<evidence type="ECO:0000256" key="1">
    <source>
        <dbReference type="ARBA" id="ARBA00004026"/>
    </source>
</evidence>
<sequence length="1058" mass="123284">MNYSVLPFSIQSINNSYQSSTNLLIYLLPIKLKLLLPLILHNIFQESHNTYLKFSCNNMKFNTVTYDVNNIYVNTNLNSNYQVSLPIEIYTNFYKFKFNFILFEVPKLNAIGDIILNGLHKTYIWKLQKQWGLYFKKIIKHHSIIYQAYIIFNFNHLISIELWNDNQIKIYDFKYKLTLNLNTLLTYLNISPTFINQFSRYGNSNILNLLLTQSIHKNQKILTYCKIIKTYFNTPTLDLHSSYINTPDQILINYDFINNHLNQYFGNRQKFSSSYLSSDLILIVDTLLDFKFNKRSIPDSDHFGMKKLNTLNDLILTQIDFIVEKRLKMLKTVLTTKKSFTKKIINQLNNNKYIVSFKEYFTINPLIQYSDQINSLSKIMHKLKVTKTVSSHIKNFNIREIRFSELGKLCLINTSEGLNSGLITYLPENIYINSHYIIKTPSSNKKLTNENFKSKVFDTFKTEKNDLIFNTNSIRKKYSFNKLTQVTFSKNSLNVRPNLNWELNISKTQVFSLAENLIPFIFYNDPSRSLMGARMQMQSVPLLYKQKAYIITGTEQLLSRKQTWVYSLQEGIITYVSSYKIIIRDILNREVSYYLSNYQFSNQNTLINFTPSVWVGERVSIGQIIAVNQDFEDNEFSIGTNLSVLYGSYLGYEFEDALIWNKRLLYNNIFTSLHLTCYEISFMINNILIPEFSSINIPKYTLFEKRNLDKFGIIKEGAKILDNDLLITKINIRKFYSYKESINQFLSTLFGYRLRNIIDKSLKNAVGNSGRIVKLELGLNKNFKTTNCYLKIRLFIIKQRFLEIGDKLCGRHGNKGIISYISNPVDLPYNLNSMSPDLITSPIGVPSRMNLGQLIETILGINCLFTNKRFLINSNLNEKFGSNYLKTLLYNYIKESNYYNGYINNSYTLGKDVFFDGRTGKMLKNTVLFGCSFYTKLIHMVKDKIHYRTIGPYSTLTQQPVKGRSQQGGQRFGEMEVWALEAFGSSYNLKELLSYKSDDINGRKNLTKYLLGTQELKPSFIPESFQLVLTELKGLALHIESLLINPNESNIFVLSNKL</sequence>
<evidence type="ECO:0000259" key="17">
    <source>
        <dbReference type="Pfam" id="PF04560"/>
    </source>
</evidence>
<dbReference type="InterPro" id="IPR042107">
    <property type="entry name" value="DNA-dir_RNA_pol_bsu_ext_1_sf"/>
</dbReference>
<keyword evidence="10" id="KW-0933">Apicoplast</keyword>
<dbReference type="EMBL" id="MK573205">
    <property type="protein sequence ID" value="QEM01723.1"/>
    <property type="molecule type" value="Genomic_DNA"/>
</dbReference>
<dbReference type="InterPro" id="IPR007641">
    <property type="entry name" value="RNA_pol_Rpb2_7"/>
</dbReference>
<dbReference type="InterPro" id="IPR014724">
    <property type="entry name" value="RNA_pol_RPB2_OB-fold"/>
</dbReference>
<dbReference type="AlphaFoldDB" id="A0A5C1H826"/>
<evidence type="ECO:0000256" key="15">
    <source>
        <dbReference type="RuleBase" id="RU363031"/>
    </source>
</evidence>
<dbReference type="Gene3D" id="2.40.50.100">
    <property type="match status" value="1"/>
</dbReference>
<keyword evidence="11 15" id="KW-0804">Transcription</keyword>
<dbReference type="GO" id="GO:0003899">
    <property type="term" value="F:DNA-directed RNA polymerase activity"/>
    <property type="evidence" value="ECO:0007669"/>
    <property type="project" value="UniProtKB-EC"/>
</dbReference>
<organism evidence="19">
    <name type="scientific">Nephromyces sp. ex Molgula occidentalis</name>
    <dbReference type="NCBI Taxonomy" id="2544991"/>
    <lineage>
        <taxon>Eukaryota</taxon>
        <taxon>Sar</taxon>
        <taxon>Alveolata</taxon>
        <taxon>Apicomplexa</taxon>
        <taxon>Aconoidasida</taxon>
        <taxon>Nephromycida</taxon>
        <taxon>Nephromyces</taxon>
    </lineage>
</organism>
<dbReference type="PROSITE" id="PS01166">
    <property type="entry name" value="RNA_POL_BETA"/>
    <property type="match status" value="1"/>
</dbReference>